<sequence length="135" mass="15451">MHAHFDWLAQLVSFQFISFSTFLHFISIYSIRLGLYPCVVSIYLQFNSFNLTLFLPSPLVQCTLPNAFASKLALTVYCQFHLDLDISINADIVFFCFGFVVGFKFRLFKSLTHMLTSTQDCLGLSGESEFEFCIP</sequence>
<dbReference type="Proteomes" id="UP001362999">
    <property type="component" value="Unassembled WGS sequence"/>
</dbReference>
<proteinExistence type="predicted"/>
<keyword evidence="3" id="KW-1185">Reference proteome</keyword>
<evidence type="ECO:0000313" key="3">
    <source>
        <dbReference type="Proteomes" id="UP001362999"/>
    </source>
</evidence>
<evidence type="ECO:0000256" key="1">
    <source>
        <dbReference type="SAM" id="Phobius"/>
    </source>
</evidence>
<feature type="transmembrane region" description="Helical" evidence="1">
    <location>
        <begin position="7"/>
        <end position="26"/>
    </location>
</feature>
<dbReference type="EMBL" id="JAWWNJ010000067">
    <property type="protein sequence ID" value="KAK7008508.1"/>
    <property type="molecule type" value="Genomic_DNA"/>
</dbReference>
<accession>A0AAW0AIH8</accession>
<feature type="transmembrane region" description="Helical" evidence="1">
    <location>
        <begin position="86"/>
        <end position="105"/>
    </location>
</feature>
<comment type="caution">
    <text evidence="2">The sequence shown here is derived from an EMBL/GenBank/DDBJ whole genome shotgun (WGS) entry which is preliminary data.</text>
</comment>
<keyword evidence="1" id="KW-0472">Membrane</keyword>
<keyword evidence="1" id="KW-1133">Transmembrane helix</keyword>
<dbReference type="AlphaFoldDB" id="A0AAW0AIH8"/>
<protein>
    <submittedName>
        <fullName evidence="2">Uncharacterized protein</fullName>
    </submittedName>
</protein>
<organism evidence="2 3">
    <name type="scientific">Favolaschia claudopus</name>
    <dbReference type="NCBI Taxonomy" id="2862362"/>
    <lineage>
        <taxon>Eukaryota</taxon>
        <taxon>Fungi</taxon>
        <taxon>Dikarya</taxon>
        <taxon>Basidiomycota</taxon>
        <taxon>Agaricomycotina</taxon>
        <taxon>Agaricomycetes</taxon>
        <taxon>Agaricomycetidae</taxon>
        <taxon>Agaricales</taxon>
        <taxon>Marasmiineae</taxon>
        <taxon>Mycenaceae</taxon>
        <taxon>Favolaschia</taxon>
    </lineage>
</organism>
<keyword evidence="1" id="KW-0812">Transmembrane</keyword>
<reference evidence="2 3" key="1">
    <citation type="journal article" date="2024" name="J Genomics">
        <title>Draft genome sequencing and assembly of Favolaschia claudopus CIRM-BRFM 2984 isolated from oak limbs.</title>
        <authorList>
            <person name="Navarro D."/>
            <person name="Drula E."/>
            <person name="Chaduli D."/>
            <person name="Cazenave R."/>
            <person name="Ahrendt S."/>
            <person name="Wang J."/>
            <person name="Lipzen A."/>
            <person name="Daum C."/>
            <person name="Barry K."/>
            <person name="Grigoriev I.V."/>
            <person name="Favel A."/>
            <person name="Rosso M.N."/>
            <person name="Martin F."/>
        </authorList>
    </citation>
    <scope>NUCLEOTIDE SEQUENCE [LARGE SCALE GENOMIC DNA]</scope>
    <source>
        <strain evidence="2 3">CIRM-BRFM 2984</strain>
    </source>
</reference>
<gene>
    <name evidence="2" type="ORF">R3P38DRAFT_3023400</name>
</gene>
<name>A0AAW0AIH8_9AGAR</name>
<evidence type="ECO:0000313" key="2">
    <source>
        <dbReference type="EMBL" id="KAK7008508.1"/>
    </source>
</evidence>